<dbReference type="Proteomes" id="UP000054097">
    <property type="component" value="Unassembled WGS sequence"/>
</dbReference>
<dbReference type="HOGENOM" id="CLU_2672648_0_0_1"/>
<reference evidence="3" key="2">
    <citation type="submission" date="2015-01" db="EMBL/GenBank/DDBJ databases">
        <title>Evolutionary Origins and Diversification of the Mycorrhizal Mutualists.</title>
        <authorList>
            <consortium name="DOE Joint Genome Institute"/>
            <consortium name="Mycorrhizal Genomics Consortium"/>
            <person name="Kohler A."/>
            <person name="Kuo A."/>
            <person name="Nagy L.G."/>
            <person name="Floudas D."/>
            <person name="Copeland A."/>
            <person name="Barry K.W."/>
            <person name="Cichocki N."/>
            <person name="Veneault-Fourrey C."/>
            <person name="LaButti K."/>
            <person name="Lindquist E.A."/>
            <person name="Lipzen A."/>
            <person name="Lundell T."/>
            <person name="Morin E."/>
            <person name="Murat C."/>
            <person name="Riley R."/>
            <person name="Ohm R."/>
            <person name="Sun H."/>
            <person name="Tunlid A."/>
            <person name="Henrissat B."/>
            <person name="Grigoriev I.V."/>
            <person name="Hibbett D.S."/>
            <person name="Martin F."/>
        </authorList>
    </citation>
    <scope>NUCLEOTIDE SEQUENCE [LARGE SCALE GENOMIC DNA]</scope>
    <source>
        <strain evidence="3">MAFF 305830</strain>
    </source>
</reference>
<protein>
    <recommendedName>
        <fullName evidence="4">Transmembrane protein</fullName>
    </recommendedName>
</protein>
<evidence type="ECO:0000313" key="3">
    <source>
        <dbReference type="Proteomes" id="UP000054097"/>
    </source>
</evidence>
<keyword evidence="1" id="KW-0472">Membrane</keyword>
<feature type="transmembrane region" description="Helical" evidence="1">
    <location>
        <begin position="33"/>
        <end position="51"/>
    </location>
</feature>
<keyword evidence="1" id="KW-1133">Transmembrane helix</keyword>
<accession>A0A0C2WST5</accession>
<name>A0A0C2WST5_SERVB</name>
<sequence length="75" mass="8311">MKKKDGNRTPSIVSNTDDYIVTCAWESLNVCPLHFTLFFFATVGSPLFFGFRRQDFLFGISTSGGYGSLDSLSDS</sequence>
<keyword evidence="3" id="KW-1185">Reference proteome</keyword>
<evidence type="ECO:0000313" key="2">
    <source>
        <dbReference type="EMBL" id="KIM29188.1"/>
    </source>
</evidence>
<evidence type="ECO:0000256" key="1">
    <source>
        <dbReference type="SAM" id="Phobius"/>
    </source>
</evidence>
<dbReference type="AlphaFoldDB" id="A0A0C2WST5"/>
<organism evidence="2 3">
    <name type="scientific">Serendipita vermifera MAFF 305830</name>
    <dbReference type="NCBI Taxonomy" id="933852"/>
    <lineage>
        <taxon>Eukaryota</taxon>
        <taxon>Fungi</taxon>
        <taxon>Dikarya</taxon>
        <taxon>Basidiomycota</taxon>
        <taxon>Agaricomycotina</taxon>
        <taxon>Agaricomycetes</taxon>
        <taxon>Sebacinales</taxon>
        <taxon>Serendipitaceae</taxon>
        <taxon>Serendipita</taxon>
    </lineage>
</organism>
<gene>
    <name evidence="2" type="ORF">M408DRAFT_120099</name>
</gene>
<keyword evidence="1" id="KW-0812">Transmembrane</keyword>
<dbReference type="EMBL" id="KN824289">
    <property type="protein sequence ID" value="KIM29188.1"/>
    <property type="molecule type" value="Genomic_DNA"/>
</dbReference>
<evidence type="ECO:0008006" key="4">
    <source>
        <dbReference type="Google" id="ProtNLM"/>
    </source>
</evidence>
<proteinExistence type="predicted"/>
<reference evidence="2 3" key="1">
    <citation type="submission" date="2014-04" db="EMBL/GenBank/DDBJ databases">
        <authorList>
            <consortium name="DOE Joint Genome Institute"/>
            <person name="Kuo A."/>
            <person name="Zuccaro A."/>
            <person name="Kohler A."/>
            <person name="Nagy L.G."/>
            <person name="Floudas D."/>
            <person name="Copeland A."/>
            <person name="Barry K.W."/>
            <person name="Cichocki N."/>
            <person name="Veneault-Fourrey C."/>
            <person name="LaButti K."/>
            <person name="Lindquist E.A."/>
            <person name="Lipzen A."/>
            <person name="Lundell T."/>
            <person name="Morin E."/>
            <person name="Murat C."/>
            <person name="Sun H."/>
            <person name="Tunlid A."/>
            <person name="Henrissat B."/>
            <person name="Grigoriev I.V."/>
            <person name="Hibbett D.S."/>
            <person name="Martin F."/>
            <person name="Nordberg H.P."/>
            <person name="Cantor M.N."/>
            <person name="Hua S.X."/>
        </authorList>
    </citation>
    <scope>NUCLEOTIDE SEQUENCE [LARGE SCALE GENOMIC DNA]</scope>
    <source>
        <strain evidence="2 3">MAFF 305830</strain>
    </source>
</reference>